<dbReference type="GeneID" id="93340063"/>
<dbReference type="RefSeq" id="WP_100715729.1">
    <property type="nucleotide sequence ID" value="NZ_JAIZBN010000001.1"/>
</dbReference>
<dbReference type="Proteomes" id="UP000297352">
    <property type="component" value="Unassembled WGS sequence"/>
</dbReference>
<evidence type="ECO:0000313" key="4">
    <source>
        <dbReference type="Proteomes" id="UP000297352"/>
    </source>
</evidence>
<feature type="domain" description="Lcl C-terminal" evidence="1">
    <location>
        <begin position="54"/>
        <end position="224"/>
    </location>
</feature>
<accession>A0A2N0AY94</accession>
<name>A0A2N0AY94_9LEPT</name>
<reference evidence="3" key="1">
    <citation type="submission" date="2018-10" db="EMBL/GenBank/DDBJ databases">
        <authorList>
            <person name="Vincent A.T."/>
            <person name="Schiettekatte O."/>
            <person name="Bourhy P."/>
            <person name="Veyrier F.J."/>
            <person name="Picardeau M."/>
        </authorList>
    </citation>
    <scope>NUCLEOTIDE SEQUENCE</scope>
    <source>
        <strain evidence="3">201702449</strain>
    </source>
</reference>
<proteinExistence type="predicted"/>
<protein>
    <submittedName>
        <fullName evidence="2">DUF1566 domain-containing protein</fullName>
    </submittedName>
</protein>
<organism evidence="2 5">
    <name type="scientific">Leptospira levettii</name>
    <dbReference type="NCBI Taxonomy" id="2023178"/>
    <lineage>
        <taxon>Bacteria</taxon>
        <taxon>Pseudomonadati</taxon>
        <taxon>Spirochaetota</taxon>
        <taxon>Spirochaetia</taxon>
        <taxon>Leptospirales</taxon>
        <taxon>Leptospiraceae</taxon>
        <taxon>Leptospira</taxon>
    </lineage>
</organism>
<dbReference type="PANTHER" id="PTHR35812">
    <property type="entry name" value="LIPOPROTEIN"/>
    <property type="match status" value="1"/>
</dbReference>
<dbReference type="PANTHER" id="PTHR35812:SF1">
    <property type="entry name" value="LIPOPROTEIN"/>
    <property type="match status" value="1"/>
</dbReference>
<dbReference type="EMBL" id="JAMQQD010000002">
    <property type="protein sequence ID" value="MCW7514652.1"/>
    <property type="molecule type" value="Genomic_DNA"/>
</dbReference>
<reference evidence="2" key="3">
    <citation type="submission" date="2022-06" db="EMBL/GenBank/DDBJ databases">
        <title>Leptospira isolates from biofilms formed at urban environments.</title>
        <authorList>
            <person name="Ribeiro P.S."/>
            <person name="Sousa T."/>
            <person name="Carvalho N."/>
            <person name="Aburjaile F."/>
            <person name="Neves F."/>
            <person name="Oliveira D."/>
            <person name="Blanco L."/>
            <person name="Lima J."/>
            <person name="Costa F."/>
            <person name="Brenig B."/>
            <person name="Soares S."/>
            <person name="Ramos R."/>
            <person name="Goes-Neto A."/>
            <person name="Matiuzzi M."/>
            <person name="Azevedo V."/>
            <person name="Ristow P."/>
        </authorList>
    </citation>
    <scope>NUCLEOTIDE SEQUENCE</scope>
    <source>
        <strain evidence="2">VSF7</strain>
    </source>
</reference>
<dbReference type="InterPro" id="IPR011460">
    <property type="entry name" value="Lcl_C"/>
</dbReference>
<evidence type="ECO:0000313" key="5">
    <source>
        <dbReference type="Proteomes" id="UP001209694"/>
    </source>
</evidence>
<comment type="caution">
    <text evidence="2">The sequence shown here is derived from an EMBL/GenBank/DDBJ whole genome shotgun (WGS) entry which is preliminary data.</text>
</comment>
<dbReference type="Proteomes" id="UP001209694">
    <property type="component" value="Unassembled WGS sequence"/>
</dbReference>
<evidence type="ECO:0000313" key="2">
    <source>
        <dbReference type="EMBL" id="MCW7514652.1"/>
    </source>
</evidence>
<dbReference type="NCBIfam" id="NF047850">
    <property type="entry name" value="Lsa25"/>
    <property type="match status" value="1"/>
</dbReference>
<dbReference type="Pfam" id="PF07603">
    <property type="entry name" value="Lcl_C"/>
    <property type="match status" value="1"/>
</dbReference>
<dbReference type="AlphaFoldDB" id="A0A2N0AY94"/>
<reference evidence="4" key="2">
    <citation type="journal article" date="2019" name="PLoS Negl. Trop. Dis.">
        <title>Revisiting the worldwide diversity of Leptospira species in the environment.</title>
        <authorList>
            <person name="Vincent A.T."/>
            <person name="Schiettekatte O."/>
            <person name="Bourhy P."/>
            <person name="Veyrier F.J."/>
            <person name="Picardeau M."/>
        </authorList>
    </citation>
    <scope>NUCLEOTIDE SEQUENCE [LARGE SCALE GENOMIC DNA]</scope>
    <source>
        <strain evidence="4">201702449</strain>
    </source>
</reference>
<sequence length="227" mass="25299">MKKLHYCFALLAISLFINCEMKPVDDVFGLSPEETNQLFAGLLANQSLRDNGNGTVTDAISNLVWQKCSHGQVYRSGFNDCLGAPQGSIYNPYDSSRAGAIQVAFCDSKTHACNSINFPQVIQGFSSISIQGTSELYAACQNNHFLGQTWRVPTPIEYQRLVIPGRAATLQFFPSTQEEDYWTAWSNQDDLPGETAFAISFDRQSYGVQRSVVKTQRNYVRCVRQGP</sequence>
<gene>
    <name evidence="3" type="ORF">EHQ60_04470</name>
    <name evidence="2" type="ORF">ND810_05750</name>
</gene>
<evidence type="ECO:0000259" key="1">
    <source>
        <dbReference type="Pfam" id="PF07603"/>
    </source>
</evidence>
<dbReference type="EMBL" id="RQGI01000018">
    <property type="protein sequence ID" value="TGL73323.1"/>
    <property type="molecule type" value="Genomic_DNA"/>
</dbReference>
<keyword evidence="4" id="KW-1185">Reference proteome</keyword>
<evidence type="ECO:0000313" key="3">
    <source>
        <dbReference type="EMBL" id="TGL73323.1"/>
    </source>
</evidence>